<dbReference type="InterPro" id="IPR011075">
    <property type="entry name" value="TetR_C"/>
</dbReference>
<dbReference type="Proteomes" id="UP000239415">
    <property type="component" value="Unassembled WGS sequence"/>
</dbReference>
<evidence type="ECO:0000256" key="1">
    <source>
        <dbReference type="ARBA" id="ARBA00023015"/>
    </source>
</evidence>
<organism evidence="6 7">
    <name type="scientific">Actinoplanes italicus</name>
    <dbReference type="NCBI Taxonomy" id="113567"/>
    <lineage>
        <taxon>Bacteria</taxon>
        <taxon>Bacillati</taxon>
        <taxon>Actinomycetota</taxon>
        <taxon>Actinomycetes</taxon>
        <taxon>Micromonosporales</taxon>
        <taxon>Micromonosporaceae</taxon>
        <taxon>Actinoplanes</taxon>
    </lineage>
</organism>
<dbReference type="PANTHER" id="PTHR47506:SF1">
    <property type="entry name" value="HTH-TYPE TRANSCRIPTIONAL REGULATOR YJDC"/>
    <property type="match status" value="1"/>
</dbReference>
<keyword evidence="3" id="KW-0804">Transcription</keyword>
<evidence type="ECO:0000256" key="4">
    <source>
        <dbReference type="PROSITE-ProRule" id="PRU00335"/>
    </source>
</evidence>
<dbReference type="Pfam" id="PF16925">
    <property type="entry name" value="TetR_C_13"/>
    <property type="match status" value="1"/>
</dbReference>
<evidence type="ECO:0000259" key="5">
    <source>
        <dbReference type="PROSITE" id="PS50977"/>
    </source>
</evidence>
<gene>
    <name evidence="6" type="ORF">CLV67_12227</name>
</gene>
<evidence type="ECO:0000256" key="3">
    <source>
        <dbReference type="ARBA" id="ARBA00023163"/>
    </source>
</evidence>
<dbReference type="PANTHER" id="PTHR47506">
    <property type="entry name" value="TRANSCRIPTIONAL REGULATORY PROTEIN"/>
    <property type="match status" value="1"/>
</dbReference>
<reference evidence="6 7" key="1">
    <citation type="submission" date="2018-03" db="EMBL/GenBank/DDBJ databases">
        <title>Genomic Encyclopedia of Archaeal and Bacterial Type Strains, Phase II (KMG-II): from individual species to whole genera.</title>
        <authorList>
            <person name="Goeker M."/>
        </authorList>
    </citation>
    <scope>NUCLEOTIDE SEQUENCE [LARGE SCALE GENOMIC DNA]</scope>
    <source>
        <strain evidence="6 7">DSM 43146</strain>
    </source>
</reference>
<dbReference type="PROSITE" id="PS50977">
    <property type="entry name" value="HTH_TETR_2"/>
    <property type="match status" value="1"/>
</dbReference>
<feature type="DNA-binding region" description="H-T-H motif" evidence="4">
    <location>
        <begin position="34"/>
        <end position="53"/>
    </location>
</feature>
<dbReference type="Pfam" id="PF00440">
    <property type="entry name" value="TetR_N"/>
    <property type="match status" value="1"/>
</dbReference>
<keyword evidence="2 4" id="KW-0238">DNA-binding</keyword>
<dbReference type="RefSeq" id="WP_239166104.1">
    <property type="nucleotide sequence ID" value="NZ_BOMO01000022.1"/>
</dbReference>
<dbReference type="InterPro" id="IPR036271">
    <property type="entry name" value="Tet_transcr_reg_TetR-rel_C_sf"/>
</dbReference>
<dbReference type="SUPFAM" id="SSF48498">
    <property type="entry name" value="Tetracyclin repressor-like, C-terminal domain"/>
    <property type="match status" value="1"/>
</dbReference>
<dbReference type="AlphaFoldDB" id="A0A2T0JZ62"/>
<evidence type="ECO:0000313" key="7">
    <source>
        <dbReference type="Proteomes" id="UP000239415"/>
    </source>
</evidence>
<dbReference type="EMBL" id="PVMZ01000022">
    <property type="protein sequence ID" value="PRX15788.1"/>
    <property type="molecule type" value="Genomic_DNA"/>
</dbReference>
<dbReference type="InterPro" id="IPR009057">
    <property type="entry name" value="Homeodomain-like_sf"/>
</dbReference>
<dbReference type="Gene3D" id="1.10.10.60">
    <property type="entry name" value="Homeodomain-like"/>
    <property type="match status" value="1"/>
</dbReference>
<accession>A0A2T0JZ62</accession>
<comment type="caution">
    <text evidence="6">The sequence shown here is derived from an EMBL/GenBank/DDBJ whole genome shotgun (WGS) entry which is preliminary data.</text>
</comment>
<name>A0A2T0JZ62_9ACTN</name>
<keyword evidence="7" id="KW-1185">Reference proteome</keyword>
<keyword evidence="1" id="KW-0805">Transcription regulation</keyword>
<sequence length="199" mass="21464">MEKAQLGRPRAFDADAALDKAMVVFWQQGYEGASLTDLTEAMGISRKSLYAAYGNKEDLFRKVLQRYTDGPASYVVDALKAATARETAVTFLAGSIRANTTPGWPAGCLGVQGALAAGETGKVAHDILVEWRALGQMHLRDRFLRAVREGDLPADADPEMLARYLMTIANGLAVQASGGATRQDLQRVANAALRNWPPV</sequence>
<dbReference type="InterPro" id="IPR001647">
    <property type="entry name" value="HTH_TetR"/>
</dbReference>
<dbReference type="Gene3D" id="1.10.357.10">
    <property type="entry name" value="Tetracycline Repressor, domain 2"/>
    <property type="match status" value="1"/>
</dbReference>
<evidence type="ECO:0000256" key="2">
    <source>
        <dbReference type="ARBA" id="ARBA00023125"/>
    </source>
</evidence>
<dbReference type="SUPFAM" id="SSF46689">
    <property type="entry name" value="Homeodomain-like"/>
    <property type="match status" value="1"/>
</dbReference>
<proteinExistence type="predicted"/>
<feature type="domain" description="HTH tetR-type" evidence="5">
    <location>
        <begin position="11"/>
        <end position="71"/>
    </location>
</feature>
<protein>
    <submittedName>
        <fullName evidence="6">TetR family transcriptional regulator</fullName>
    </submittedName>
</protein>
<dbReference type="GO" id="GO:0003677">
    <property type="term" value="F:DNA binding"/>
    <property type="evidence" value="ECO:0007669"/>
    <property type="project" value="UniProtKB-UniRule"/>
</dbReference>
<evidence type="ECO:0000313" key="6">
    <source>
        <dbReference type="EMBL" id="PRX15788.1"/>
    </source>
</evidence>